<feature type="domain" description="Pyridine nucleotide-disulphide oxidoreductase dimerisation" evidence="15">
    <location>
        <begin position="356"/>
        <end position="463"/>
    </location>
</feature>
<dbReference type="GO" id="GO:0050661">
    <property type="term" value="F:NADP binding"/>
    <property type="evidence" value="ECO:0007669"/>
    <property type="project" value="InterPro"/>
</dbReference>
<evidence type="ECO:0000256" key="1">
    <source>
        <dbReference type="ARBA" id="ARBA00007532"/>
    </source>
</evidence>
<accession>G4RF48</accession>
<comment type="catalytic activity">
    <reaction evidence="9 14">
        <text>2 glutathione + NADP(+) = glutathione disulfide + NADPH + H(+)</text>
        <dbReference type="Rhea" id="RHEA:11740"/>
        <dbReference type="ChEBI" id="CHEBI:15378"/>
        <dbReference type="ChEBI" id="CHEBI:57783"/>
        <dbReference type="ChEBI" id="CHEBI:57925"/>
        <dbReference type="ChEBI" id="CHEBI:58297"/>
        <dbReference type="ChEBI" id="CHEBI:58349"/>
        <dbReference type="EC" id="1.8.1.7"/>
    </reaction>
</comment>
<dbReference type="SUPFAM" id="SSF55424">
    <property type="entry name" value="FAD/NAD-linked reductases, dimerisation (C-terminal) domain"/>
    <property type="match status" value="1"/>
</dbReference>
<dbReference type="EMBL" id="CP003075">
    <property type="protein sequence ID" value="AEQ50916.1"/>
    <property type="molecule type" value="Genomic_DNA"/>
</dbReference>
<evidence type="ECO:0000256" key="12">
    <source>
        <dbReference type="PIRSR" id="PIRSR000350-4"/>
    </source>
</evidence>
<feature type="binding site" evidence="11">
    <location>
        <begin position="193"/>
        <end position="200"/>
    </location>
    <ligand>
        <name>NAD(+)</name>
        <dbReference type="ChEBI" id="CHEBI:57540"/>
    </ligand>
</feature>
<dbReference type="Pfam" id="PF02852">
    <property type="entry name" value="Pyr_redox_dim"/>
    <property type="match status" value="1"/>
</dbReference>
<dbReference type="GO" id="GO:0005829">
    <property type="term" value="C:cytosol"/>
    <property type="evidence" value="ECO:0007669"/>
    <property type="project" value="TreeGrafter"/>
</dbReference>
<keyword evidence="7" id="KW-1015">Disulfide bond</keyword>
<dbReference type="PRINTS" id="PR00368">
    <property type="entry name" value="FADPNR"/>
</dbReference>
<feature type="binding site" evidence="11">
    <location>
        <position position="321"/>
    </location>
    <ligand>
        <name>FAD</name>
        <dbReference type="ChEBI" id="CHEBI:57692"/>
    </ligand>
</feature>
<keyword evidence="18" id="KW-1185">Reference proteome</keyword>
<dbReference type="InterPro" id="IPR046952">
    <property type="entry name" value="GSHR/TRXR-like"/>
</dbReference>
<protein>
    <recommendedName>
        <fullName evidence="14">Glutathione reductase</fullName>
        <shortName evidence="14">GRase</shortName>
        <ecNumber evidence="14">1.8.1.7</ecNumber>
    </recommendedName>
</protein>
<evidence type="ECO:0000259" key="16">
    <source>
        <dbReference type="Pfam" id="PF07992"/>
    </source>
</evidence>
<reference evidence="17 18" key="1">
    <citation type="journal article" date="2012" name="J. Bacteriol.">
        <title>Complete genome sequence of Pelagibacterium halotolerans B2T.</title>
        <authorList>
            <person name="Huo Y.Y."/>
            <person name="Cheng H."/>
            <person name="Han X.F."/>
            <person name="Jiang X.W."/>
            <person name="Sun C."/>
            <person name="Zhang X.Q."/>
            <person name="Zhu X.F."/>
            <person name="Liu Y.F."/>
            <person name="Li P.F."/>
            <person name="Ni P.X."/>
            <person name="Wu M."/>
        </authorList>
    </citation>
    <scope>NUCLEOTIDE SEQUENCE [LARGE SCALE GENOMIC DNA]</scope>
    <source>
        <strain evidence="18">DSM 22347 / JCM 15775 / CGMCC 1.7692 / B2</strain>
    </source>
</reference>
<organism evidence="17 18">
    <name type="scientific">Pelagibacterium halotolerans (strain DSM 22347 / JCM 15775 / CGMCC 1.7692 / B2)</name>
    <dbReference type="NCBI Taxonomy" id="1082931"/>
    <lineage>
        <taxon>Bacteria</taxon>
        <taxon>Pseudomonadati</taxon>
        <taxon>Pseudomonadota</taxon>
        <taxon>Alphaproteobacteria</taxon>
        <taxon>Hyphomicrobiales</taxon>
        <taxon>Devosiaceae</taxon>
        <taxon>Pelagibacterium</taxon>
    </lineage>
</organism>
<feature type="binding site" evidence="11">
    <location>
        <position position="280"/>
    </location>
    <ligand>
        <name>NAD(+)</name>
        <dbReference type="ChEBI" id="CHEBI:57540"/>
    </ligand>
</feature>
<keyword evidence="6 13" id="KW-0560">Oxidoreductase</keyword>
<dbReference type="InterPro" id="IPR012999">
    <property type="entry name" value="Pyr_OxRdtase_I_AS"/>
</dbReference>
<evidence type="ECO:0000256" key="14">
    <source>
        <dbReference type="RuleBase" id="RU365040"/>
    </source>
</evidence>
<dbReference type="KEGG" id="phl:KKY_877"/>
<dbReference type="PANTHER" id="PTHR42737:SF2">
    <property type="entry name" value="GLUTATHIONE REDUCTASE"/>
    <property type="match status" value="1"/>
</dbReference>
<dbReference type="AlphaFoldDB" id="G4RF48"/>
<dbReference type="PANTHER" id="PTHR42737">
    <property type="entry name" value="GLUTATHIONE REDUCTASE"/>
    <property type="match status" value="1"/>
</dbReference>
<dbReference type="Pfam" id="PF07992">
    <property type="entry name" value="Pyr_redox_2"/>
    <property type="match status" value="1"/>
</dbReference>
<dbReference type="NCBIfam" id="TIGR01424">
    <property type="entry name" value="gluta_reduc_2"/>
    <property type="match status" value="1"/>
</dbReference>
<dbReference type="PROSITE" id="PS00076">
    <property type="entry name" value="PYRIDINE_REDOX_1"/>
    <property type="match status" value="1"/>
</dbReference>
<keyword evidence="11" id="KW-0520">NAD</keyword>
<evidence type="ECO:0000256" key="4">
    <source>
        <dbReference type="ARBA" id="ARBA00022827"/>
    </source>
</evidence>
<evidence type="ECO:0000256" key="10">
    <source>
        <dbReference type="PIRSR" id="PIRSR000350-2"/>
    </source>
</evidence>
<keyword evidence="11" id="KW-0547">Nucleotide-binding</keyword>
<evidence type="ECO:0000256" key="2">
    <source>
        <dbReference type="ARBA" id="ARBA00011738"/>
    </source>
</evidence>
<dbReference type="FunFam" id="3.50.50.60:FF:000051">
    <property type="entry name" value="Glutathione reductase"/>
    <property type="match status" value="1"/>
</dbReference>
<dbReference type="InterPro" id="IPR023753">
    <property type="entry name" value="FAD/NAD-binding_dom"/>
</dbReference>
<dbReference type="InterPro" id="IPR001100">
    <property type="entry name" value="Pyr_nuc-diS_OxRdtase"/>
</dbReference>
<evidence type="ECO:0000313" key="17">
    <source>
        <dbReference type="EMBL" id="AEQ50916.1"/>
    </source>
</evidence>
<proteinExistence type="inferred from homology"/>
<dbReference type="GO" id="GO:0004362">
    <property type="term" value="F:glutathione-disulfide reductase (NADPH) activity"/>
    <property type="evidence" value="ECO:0007669"/>
    <property type="project" value="UniProtKB-EC"/>
</dbReference>
<dbReference type="Gene3D" id="3.50.50.60">
    <property type="entry name" value="FAD/NAD(P)-binding domain"/>
    <property type="match status" value="2"/>
</dbReference>
<evidence type="ECO:0000256" key="7">
    <source>
        <dbReference type="ARBA" id="ARBA00023157"/>
    </source>
</evidence>
<evidence type="ECO:0000256" key="11">
    <source>
        <dbReference type="PIRSR" id="PIRSR000350-3"/>
    </source>
</evidence>
<name>G4RF48_PELHB</name>
<dbReference type="InterPro" id="IPR016156">
    <property type="entry name" value="FAD/NAD-linked_Rdtase_dimer_sf"/>
</dbReference>
<dbReference type="Gene3D" id="3.30.390.30">
    <property type="match status" value="1"/>
</dbReference>
<dbReference type="GO" id="GO:0006749">
    <property type="term" value="P:glutathione metabolic process"/>
    <property type="evidence" value="ECO:0007669"/>
    <property type="project" value="InterPro"/>
</dbReference>
<keyword evidence="4 11" id="KW-0274">FAD</keyword>
<feature type="binding site" evidence="11">
    <location>
        <position position="71"/>
    </location>
    <ligand>
        <name>FAD</name>
        <dbReference type="ChEBI" id="CHEBI:57692"/>
    </ligand>
</feature>
<dbReference type="InterPro" id="IPR036188">
    <property type="entry name" value="FAD/NAD-bd_sf"/>
</dbReference>
<dbReference type="SUPFAM" id="SSF51905">
    <property type="entry name" value="FAD/NAD(P)-binding domain"/>
    <property type="match status" value="1"/>
</dbReference>
<dbReference type="eggNOG" id="COG1249">
    <property type="taxonomic scope" value="Bacteria"/>
</dbReference>
<evidence type="ECO:0000256" key="5">
    <source>
        <dbReference type="ARBA" id="ARBA00022857"/>
    </source>
</evidence>
<dbReference type="EC" id="1.8.1.7" evidence="14"/>
<feature type="active site" description="Proton acceptor" evidence="10">
    <location>
        <position position="454"/>
    </location>
</feature>
<evidence type="ECO:0000256" key="9">
    <source>
        <dbReference type="ARBA" id="ARBA00049142"/>
    </source>
</evidence>
<evidence type="ECO:0000256" key="3">
    <source>
        <dbReference type="ARBA" id="ARBA00022630"/>
    </source>
</evidence>
<dbReference type="GO" id="GO:0045454">
    <property type="term" value="P:cell redox homeostasis"/>
    <property type="evidence" value="ECO:0007669"/>
    <property type="project" value="InterPro"/>
</dbReference>
<evidence type="ECO:0000256" key="13">
    <source>
        <dbReference type="RuleBase" id="RU003691"/>
    </source>
</evidence>
<keyword evidence="5 14" id="KW-0521">NADP</keyword>
<dbReference type="Proteomes" id="UP000008850">
    <property type="component" value="Chromosome"/>
</dbReference>
<evidence type="ECO:0000256" key="6">
    <source>
        <dbReference type="ARBA" id="ARBA00023002"/>
    </source>
</evidence>
<keyword evidence="8 13" id="KW-0676">Redox-active center</keyword>
<comment type="similarity">
    <text evidence="1 13">Belongs to the class-I pyridine nucleotide-disulfide oxidoreductase family.</text>
</comment>
<feature type="domain" description="FAD/NAD(P)-binding" evidence="16">
    <location>
        <begin position="25"/>
        <end position="336"/>
    </location>
</feature>
<keyword evidence="3 13" id="KW-0285">Flavoprotein</keyword>
<gene>
    <name evidence="17" type="ordered locus">KKY_877</name>
</gene>
<sequence>MFAVRAYIVASKHSNGAGSPMGEKFDLIVIGGGSGGVRAARVSAQLGAKVAIVEEYRYGGTCVIRGCVPKKLFVYASRFGDLFDVAPSFGWTVDAAFDWPTLLANKDKEIARLEKIYETLLDGSGVKIFKARATVTGPNAIKLSTGEELEAERILIATGGAPFKPDIEGSDLGITSNEAFHLETLPRTILIEGGGYIAVEFATIFAGLGVDTTLVYRRDKILRGFDHDVRDGLEDALRERGVRFRYGYHISGLRRDGEGVCVSFSHGEEATFDKVMFATGRHPNTSDLGLDAAGVQLDQTGAVVVDEYSRSSVPSIYAVGDVTGRAALTPVAIREGSAFAQTVYNNTPTTVPYHLIPTAVFSEPEIGTVGMSEEAAAERYRSIDIYVTRFRPMMNTLSDRQEKMMLKLVTETDTGRILGCHILGPGAGEMIQLIAIPLGMGGTMADFNHAIAVHPTAAEELVTFKSPSYRVVDGEKCNP</sequence>
<comment type="subunit">
    <text evidence="2">Homodimer.</text>
</comment>
<evidence type="ECO:0000256" key="8">
    <source>
        <dbReference type="ARBA" id="ARBA00023284"/>
    </source>
</evidence>
<evidence type="ECO:0000259" key="15">
    <source>
        <dbReference type="Pfam" id="PF02852"/>
    </source>
</evidence>
<dbReference type="STRING" id="1082931.KKY_877"/>
<dbReference type="InterPro" id="IPR004099">
    <property type="entry name" value="Pyr_nucl-diS_OxRdtase_dimer"/>
</dbReference>
<dbReference type="HOGENOM" id="CLU_016755_2_1_5"/>
<dbReference type="NCBIfam" id="NF004776">
    <property type="entry name" value="PRK06116.1"/>
    <property type="match status" value="1"/>
</dbReference>
<feature type="disulfide bond" description="Redox-active" evidence="12">
    <location>
        <begin position="62"/>
        <end position="67"/>
    </location>
</feature>
<dbReference type="PATRIC" id="fig|1082931.4.peg.871"/>
<dbReference type="InterPro" id="IPR006324">
    <property type="entry name" value="GSHR"/>
</dbReference>
<dbReference type="PRINTS" id="PR00411">
    <property type="entry name" value="PNDRDTASEI"/>
</dbReference>
<comment type="cofactor">
    <cofactor evidence="11">
        <name>FAD</name>
        <dbReference type="ChEBI" id="CHEBI:57692"/>
    </cofactor>
    <text evidence="11">Binds 1 FAD per subunit.</text>
</comment>
<evidence type="ECO:0000313" key="18">
    <source>
        <dbReference type="Proteomes" id="UP000008850"/>
    </source>
</evidence>
<dbReference type="GO" id="GO:0050660">
    <property type="term" value="F:flavin adenine dinucleotide binding"/>
    <property type="evidence" value="ECO:0007669"/>
    <property type="project" value="InterPro"/>
</dbReference>
<comment type="function">
    <text evidence="14">Catalyzes the reduction of glutathione disulfide (GSSG) to reduced glutathione (GSH).</text>
</comment>
<dbReference type="PIRSF" id="PIRSF000350">
    <property type="entry name" value="Mercury_reductase_MerA"/>
    <property type="match status" value="1"/>
</dbReference>
<dbReference type="GO" id="GO:0034599">
    <property type="term" value="P:cellular response to oxidative stress"/>
    <property type="evidence" value="ECO:0007669"/>
    <property type="project" value="TreeGrafter"/>
</dbReference>